<evidence type="ECO:0000313" key="8">
    <source>
        <dbReference type="Proteomes" id="UP000235023"/>
    </source>
</evidence>
<evidence type="ECO:0000256" key="4">
    <source>
        <dbReference type="ARBA" id="ARBA00022840"/>
    </source>
</evidence>
<feature type="compositionally biased region" description="Polar residues" evidence="5">
    <location>
        <begin position="573"/>
        <end position="582"/>
    </location>
</feature>
<dbReference type="InterPro" id="IPR041679">
    <property type="entry name" value="DNA2/NAM7-like_C"/>
</dbReference>
<evidence type="ECO:0000256" key="3">
    <source>
        <dbReference type="ARBA" id="ARBA00022806"/>
    </source>
</evidence>
<feature type="domain" description="DNA2/NAM7 helicase-like C-terminal" evidence="6">
    <location>
        <begin position="234"/>
        <end position="456"/>
    </location>
</feature>
<protein>
    <submittedName>
        <fullName evidence="7">AAA domain-domain-containing protein</fullName>
    </submittedName>
</protein>
<dbReference type="CDD" id="cd18808">
    <property type="entry name" value="SF1_C_Upf1"/>
    <property type="match status" value="1"/>
</dbReference>
<dbReference type="EMBL" id="KZ559542">
    <property type="protein sequence ID" value="PLN80884.1"/>
    <property type="molecule type" value="Genomic_DNA"/>
</dbReference>
<dbReference type="GO" id="GO:0016787">
    <property type="term" value="F:hydrolase activity"/>
    <property type="evidence" value="ECO:0007669"/>
    <property type="project" value="UniProtKB-KW"/>
</dbReference>
<organism evidence="7 8">
    <name type="scientific">Aspergillus taichungensis</name>
    <dbReference type="NCBI Taxonomy" id="482145"/>
    <lineage>
        <taxon>Eukaryota</taxon>
        <taxon>Fungi</taxon>
        <taxon>Dikarya</taxon>
        <taxon>Ascomycota</taxon>
        <taxon>Pezizomycotina</taxon>
        <taxon>Eurotiomycetes</taxon>
        <taxon>Eurotiomycetidae</taxon>
        <taxon>Eurotiales</taxon>
        <taxon>Aspergillaceae</taxon>
        <taxon>Aspergillus</taxon>
        <taxon>Aspergillus subgen. Circumdati</taxon>
    </lineage>
</organism>
<keyword evidence="8" id="KW-1185">Reference proteome</keyword>
<keyword evidence="2" id="KW-0378">Hydrolase</keyword>
<proteinExistence type="predicted"/>
<dbReference type="Gene3D" id="3.40.50.300">
    <property type="entry name" value="P-loop containing nucleotide triphosphate hydrolases"/>
    <property type="match status" value="2"/>
</dbReference>
<evidence type="ECO:0000256" key="1">
    <source>
        <dbReference type="ARBA" id="ARBA00022741"/>
    </source>
</evidence>
<feature type="region of interest" description="Disordered" evidence="5">
    <location>
        <begin position="573"/>
        <end position="604"/>
    </location>
</feature>
<evidence type="ECO:0000256" key="2">
    <source>
        <dbReference type="ARBA" id="ARBA00022801"/>
    </source>
</evidence>
<accession>A0A2J5HU60</accession>
<name>A0A2J5HU60_9EURO</name>
<evidence type="ECO:0000259" key="6">
    <source>
        <dbReference type="Pfam" id="PF13087"/>
    </source>
</evidence>
<dbReference type="InterPro" id="IPR050534">
    <property type="entry name" value="Coronavir_polyprotein_1ab"/>
</dbReference>
<sequence>MGPMPQSAIEDESFIPMNVSSDSQILISQLINNMKEDHFAKSYGVPSKSLESHVIRLAMNEERTLVASYPSEEQIAKSKGDLYDLIEDGLDPQGEEVDMLAEIRKFTSTLQERSFRQFSDEEKRKALLAFKKVAQLVVQEATFLISTNNNAGDSMVATHFGKNAKAIIQIRDEDYKETEPNSWVFAAKSVFSDKVVGIISCGDEKQLQPTVLSAYDQPKLNEFSAQLRLPMPTRLSRMGHPTHKLDEQFRYRPVFAEFPNRRTYDGRLKSHPSTNEITVLPGYLKAMKALIQTGPIPAVGFVGNDNDPNVSSSIDTPRHSSTIDYGNMVISVKNSTCIVEEVGKSRYNDAHRLLVVKIVMMNYQHGGYKSGDITVITPYTAQLVRIRQTFFRMVQLGILSPEDVPSVCTTDSMQGKESKLVIYDWVISSADRMSDLGFTTDDHRGNVGLTRVIEAMVNILPGQIGNSRFLVQPQERHNYLGELVISRVPYPCEYISWANQQGLLLEVDCPDEQSLMKEPVGKMIGKLTHAVTIKPLGRISEASTDAATTLWSSAAQLMTWAFFRKRTNADSNKNDAISNVPENINAPEEHTDPLEDPNNEWTAPPDTASEPWHEYHTETLEPSVVDESAVAADSSLPHETFSHVQSESPVVSQPETAIIGVDSSAATDEGIAPCIGEWSSGCAASGTDW</sequence>
<dbReference type="PANTHER" id="PTHR43788">
    <property type="entry name" value="DNA2/NAM7 HELICASE FAMILY MEMBER"/>
    <property type="match status" value="1"/>
</dbReference>
<gene>
    <name evidence="7" type="ORF">BDW42DRAFT_169981</name>
</gene>
<dbReference type="Pfam" id="PF13087">
    <property type="entry name" value="AAA_12"/>
    <property type="match status" value="1"/>
</dbReference>
<keyword evidence="3" id="KW-0347">Helicase</keyword>
<evidence type="ECO:0000313" key="7">
    <source>
        <dbReference type="EMBL" id="PLN80884.1"/>
    </source>
</evidence>
<reference evidence="8" key="1">
    <citation type="submission" date="2017-12" db="EMBL/GenBank/DDBJ databases">
        <authorList>
            <consortium name="DOE Joint Genome Institute"/>
            <person name="Mondo S.J."/>
            <person name="Kjaerbolling I."/>
            <person name="Vesth T.C."/>
            <person name="Frisvad J.C."/>
            <person name="Nybo J.L."/>
            <person name="Theobald S."/>
            <person name="Kuo A."/>
            <person name="Bowyer P."/>
            <person name="Matsuda Y."/>
            <person name="Lyhne E.K."/>
            <person name="Kogle M.E."/>
            <person name="Clum A."/>
            <person name="Lipzen A."/>
            <person name="Salamov A."/>
            <person name="Ngan C.Y."/>
            <person name="Daum C."/>
            <person name="Chiniquy J."/>
            <person name="Barry K."/>
            <person name="LaButti K."/>
            <person name="Haridas S."/>
            <person name="Simmons B.A."/>
            <person name="Magnuson J.K."/>
            <person name="Mortensen U.H."/>
            <person name="Larsen T.O."/>
            <person name="Grigoriev I.V."/>
            <person name="Baker S.E."/>
            <person name="Andersen M.R."/>
            <person name="Nordberg H.P."/>
            <person name="Cantor M.N."/>
            <person name="Hua S.X."/>
        </authorList>
    </citation>
    <scope>NUCLEOTIDE SEQUENCE [LARGE SCALE GENOMIC DNA]</scope>
    <source>
        <strain evidence="8">IBT 19404</strain>
    </source>
</reference>
<keyword evidence="4" id="KW-0067">ATP-binding</keyword>
<dbReference type="AlphaFoldDB" id="A0A2J5HU60"/>
<dbReference type="OrthoDB" id="4510589at2759"/>
<keyword evidence="1" id="KW-0547">Nucleotide-binding</keyword>
<dbReference type="SUPFAM" id="SSF52540">
    <property type="entry name" value="P-loop containing nucleoside triphosphate hydrolases"/>
    <property type="match status" value="1"/>
</dbReference>
<evidence type="ECO:0000256" key="5">
    <source>
        <dbReference type="SAM" id="MobiDB-lite"/>
    </source>
</evidence>
<dbReference type="GO" id="GO:0005524">
    <property type="term" value="F:ATP binding"/>
    <property type="evidence" value="ECO:0007669"/>
    <property type="project" value="UniProtKB-KW"/>
</dbReference>
<dbReference type="InterPro" id="IPR047187">
    <property type="entry name" value="SF1_C_Upf1"/>
</dbReference>
<dbReference type="InterPro" id="IPR027417">
    <property type="entry name" value="P-loop_NTPase"/>
</dbReference>
<dbReference type="GO" id="GO:0043139">
    <property type="term" value="F:5'-3' DNA helicase activity"/>
    <property type="evidence" value="ECO:0007669"/>
    <property type="project" value="TreeGrafter"/>
</dbReference>
<dbReference type="PANTHER" id="PTHR43788:SF8">
    <property type="entry name" value="DNA-BINDING PROTEIN SMUBP-2"/>
    <property type="match status" value="1"/>
</dbReference>
<dbReference type="Proteomes" id="UP000235023">
    <property type="component" value="Unassembled WGS sequence"/>
</dbReference>